<accession>A0A8C6XMG1</accession>
<dbReference type="GO" id="GO:0016176">
    <property type="term" value="F:superoxide-generating NADPH oxidase activator activity"/>
    <property type="evidence" value="ECO:0007669"/>
    <property type="project" value="TreeGrafter"/>
</dbReference>
<dbReference type="Gene3D" id="3.30.1520.10">
    <property type="entry name" value="Phox-like domain"/>
    <property type="match status" value="1"/>
</dbReference>
<organism evidence="1 2">
    <name type="scientific">Naja naja</name>
    <name type="common">Indian cobra</name>
    <dbReference type="NCBI Taxonomy" id="35670"/>
    <lineage>
        <taxon>Eukaryota</taxon>
        <taxon>Metazoa</taxon>
        <taxon>Chordata</taxon>
        <taxon>Craniata</taxon>
        <taxon>Vertebrata</taxon>
        <taxon>Euteleostomi</taxon>
        <taxon>Lepidosauria</taxon>
        <taxon>Squamata</taxon>
        <taxon>Bifurcata</taxon>
        <taxon>Unidentata</taxon>
        <taxon>Episquamata</taxon>
        <taxon>Toxicofera</taxon>
        <taxon>Serpentes</taxon>
        <taxon>Colubroidea</taxon>
        <taxon>Elapidae</taxon>
        <taxon>Elapinae</taxon>
        <taxon>Naja</taxon>
    </lineage>
</organism>
<dbReference type="Ensembl" id="ENSNNAT00000016506.1">
    <property type="protein sequence ID" value="ENSNNAP00000015738.1"/>
    <property type="gene ID" value="ENSNNAG00000010583.1"/>
</dbReference>
<dbReference type="GO" id="GO:0035091">
    <property type="term" value="F:phosphatidylinositol binding"/>
    <property type="evidence" value="ECO:0007669"/>
    <property type="project" value="InterPro"/>
</dbReference>
<dbReference type="GeneTree" id="ENSGT00940000158812"/>
<dbReference type="OMA" id="KREGWAH"/>
<dbReference type="InterPro" id="IPR036871">
    <property type="entry name" value="PX_dom_sf"/>
</dbReference>
<dbReference type="InterPro" id="IPR051228">
    <property type="entry name" value="NADPH_Oxidase/PX-Domain"/>
</dbReference>
<reference evidence="1" key="1">
    <citation type="submission" date="2025-08" db="UniProtKB">
        <authorList>
            <consortium name="Ensembl"/>
        </authorList>
    </citation>
    <scope>IDENTIFICATION</scope>
</reference>
<dbReference type="Proteomes" id="UP000694559">
    <property type="component" value="Unplaced"/>
</dbReference>
<evidence type="ECO:0000313" key="1">
    <source>
        <dbReference type="Ensembl" id="ENSNNAP00000015738.1"/>
    </source>
</evidence>
<dbReference type="PANTHER" id="PTHR15706">
    <property type="entry name" value="SH3 MULTIPLE DOMAIN"/>
    <property type="match status" value="1"/>
</dbReference>
<sequence>MGSSRFPMEVTAVGLLKHGRQKTCMLSVCWSDQTQVLIYRTLEEFRTLHKGLKRKFPIESGLLKKADRTLPRFRGKREGWAHSGEAMWSRQSLPS</sequence>
<protein>
    <recommendedName>
        <fullName evidence="3">PX domain-containing protein</fullName>
    </recommendedName>
</protein>
<dbReference type="PANTHER" id="PTHR15706:SF10">
    <property type="entry name" value="NADPH OXIDASE ORGANIZER 1"/>
    <property type="match status" value="1"/>
</dbReference>
<evidence type="ECO:0000313" key="2">
    <source>
        <dbReference type="Proteomes" id="UP000694559"/>
    </source>
</evidence>
<evidence type="ECO:0008006" key="3">
    <source>
        <dbReference type="Google" id="ProtNLM"/>
    </source>
</evidence>
<name>A0A8C6XMG1_NAJNA</name>
<dbReference type="GO" id="GO:0005737">
    <property type="term" value="C:cytoplasm"/>
    <property type="evidence" value="ECO:0007669"/>
    <property type="project" value="TreeGrafter"/>
</dbReference>
<dbReference type="OrthoDB" id="10255964at2759"/>
<dbReference type="GO" id="GO:0042554">
    <property type="term" value="P:superoxide anion generation"/>
    <property type="evidence" value="ECO:0007669"/>
    <property type="project" value="TreeGrafter"/>
</dbReference>
<proteinExistence type="predicted"/>
<reference evidence="1" key="2">
    <citation type="submission" date="2025-09" db="UniProtKB">
        <authorList>
            <consortium name="Ensembl"/>
        </authorList>
    </citation>
    <scope>IDENTIFICATION</scope>
</reference>
<keyword evidence="2" id="KW-1185">Reference proteome</keyword>
<dbReference type="AlphaFoldDB" id="A0A8C6XMG1"/>
<dbReference type="SUPFAM" id="SSF64268">
    <property type="entry name" value="PX domain"/>
    <property type="match status" value="1"/>
</dbReference>